<feature type="region of interest" description="Disordered" evidence="1">
    <location>
        <begin position="159"/>
        <end position="180"/>
    </location>
</feature>
<reference evidence="2" key="1">
    <citation type="submission" date="2019-11" db="EMBL/GenBank/DDBJ databases">
        <title>Leishmania tarentolae CDS.</title>
        <authorList>
            <person name="Goto Y."/>
            <person name="Yamagishi J."/>
        </authorList>
    </citation>
    <scope>NUCLEOTIDE SEQUENCE [LARGE SCALE GENOMIC DNA]</scope>
    <source>
        <strain evidence="2">Parrot Tar II</strain>
    </source>
</reference>
<dbReference type="Proteomes" id="UP000419144">
    <property type="component" value="Unassembled WGS sequence"/>
</dbReference>
<feature type="region of interest" description="Disordered" evidence="1">
    <location>
        <begin position="1593"/>
        <end position="1633"/>
    </location>
</feature>
<feature type="region of interest" description="Disordered" evidence="1">
    <location>
        <begin position="1"/>
        <end position="46"/>
    </location>
</feature>
<comment type="caution">
    <text evidence="2">The sequence shown here is derived from an EMBL/GenBank/DDBJ whole genome shotgun (WGS) entry which is preliminary data.</text>
</comment>
<evidence type="ECO:0000313" key="3">
    <source>
        <dbReference type="Proteomes" id="UP000419144"/>
    </source>
</evidence>
<dbReference type="OrthoDB" id="273796at2759"/>
<feature type="region of interest" description="Disordered" evidence="1">
    <location>
        <begin position="685"/>
        <end position="706"/>
    </location>
</feature>
<gene>
    <name evidence="2" type="ORF">LtaPh_0905100</name>
</gene>
<evidence type="ECO:0000256" key="1">
    <source>
        <dbReference type="SAM" id="MobiDB-lite"/>
    </source>
</evidence>
<feature type="compositionally biased region" description="Low complexity" evidence="1">
    <location>
        <begin position="1565"/>
        <end position="1575"/>
    </location>
</feature>
<accession>A0A640K9Q6</accession>
<evidence type="ECO:0000313" key="2">
    <source>
        <dbReference type="EMBL" id="GET86303.1"/>
    </source>
</evidence>
<organism evidence="2 3">
    <name type="scientific">Leishmania tarentolae</name>
    <name type="common">Sauroleishmania tarentolae</name>
    <dbReference type="NCBI Taxonomy" id="5689"/>
    <lineage>
        <taxon>Eukaryota</taxon>
        <taxon>Discoba</taxon>
        <taxon>Euglenozoa</taxon>
        <taxon>Kinetoplastea</taxon>
        <taxon>Metakinetoplastina</taxon>
        <taxon>Trypanosomatida</taxon>
        <taxon>Trypanosomatidae</taxon>
        <taxon>Leishmaniinae</taxon>
        <taxon>Leishmania</taxon>
        <taxon>lizard Leishmania</taxon>
    </lineage>
</organism>
<sequence>MEEGALPAAPVTSSLPPHLRQDFRSTESASSGQDNVAHAPSTGSAIGSAAAPAWLGRRKLRSPSPPSPLGVLALSAQKANSEATATRLASAPPDPEEHSDVALTSHRPPVASSKSNAFSAPVNESADSAAACVSSGRRFTVSPASFSSVDVEASQAPVLLSGHSRGRGRGMNGTSSSRPTPDACVLPWWKRILVDAAYRQRLMQLSTEGYHDELRLLRDTPELLSSGAAMEARKVWRERLWVDDELERADLRPSRIDAVQRQVAGNKTGGLAAPIMEEVEEVVVMAQHVVFRVGHDELASHFSSKHPESIIDVSALASVQHVELGTMPLSKDMQEEQQQHQERAIKQHLAALRRFSRDTAYEIKELLARDIIAGRVDVPMQTAITDSVMNEQQGSLPVGGNNALTRRRFSRDLYVFPSPRKERRSAAAHHSEMRNGEFPDAVAPLLWQLPVRKPERPTTPLWQRPCLPPGSWSVEKARWDVVRAEALMRAPVVRDPLLENRMAAIKDSVETPRHHHGRPKAAEVATGAVAAATDGEQHRHSVWVRRQEAALACTDGTENLYGLQYVWRSPLPPGGFIRVSPDPRFAMWPDSADEDSNDGARSRTQRYDNSQGGGRHASDGNGIREGSHRGFSNCSTGTSQCHDRQARMRRLARRVNHRTRKLRWLHRIGRRHVCYNDLPLSDSDSSLAGTASAASSSSSSRCTSPTVSALRDINTAAKAKKACNTVEHLPLLPGKGNARGRQRRKRELVEDFSRGTRPVYDGALNINVYAEVIDSQSQNVSTAGMSPLRAGSKPQELRTSNETTAKRRFLGCYRQSRLLIHFKLYCRALYEEVRVRCGSPATHVIGRAGGHAPEYTPATEGPLAGVPAIPHPVLKLQEHAPSLRKPYAHRIPVASTMSGCRCWEGLYPVLGTNLATSAHQTWRQLRRSILVRQALRDIYDELPHDKEGLLDKRTFVLFVLQLLELFFPTRLPAATHIAIAEEEWVYRGTTEHVGPQTFHEKFFFFPFIFYRDIAAVTELQIVEFWTLVRICLDAQKRMQENAAWSRRPASPTKKRGDAPQPALFSLLTPLTHFTAEQLDILLAHPPPAFDAEVYDRYCLLRQAFRDDPKVRAAPRDHQYVVARSVVETQQQKRRRAGNWVAKKGNASRNMAASLTAYRAQLCSENAKRRSDIAAAAQRERESRQRSLEAQEQKARLEQSDYYQARISRIRSRAATAISGIESTCSAWELNRTDVYDPPQHDRNTDSQLRAQEDVEELLLAYLEDVPLDVFDSQVSLRERYLLHVGLQQERLKRTFSSSKPPPEPSPSVPLADDDGGTALPLVGPAARSTPPQRHRKTENVTQEYMAVMTGCRAASLRCMAVSEKSRHLLRGTSDTSGDAVTLPPTTSYAAGMYPLRALRRTVSSVLCPSRVPSYRKEGILNGSSEANLCGESAMSCSLSRVGSDGRVGAPSSLPSGYNAASASHVQHTCSPKTRGLLHAGAFSGISVCGVSGSCRGKDDAAQEAVVSRASHIGVRNKLLYRKPAAALSHHISRPATAAVSSTPPLPVSPLLKPRDASQLQQHQQLPTSAEAPSAAALAATWGPTVTFMHLGEEVTNSSPGSSHRAPQHGSTEAQDVGAQSPYPPRSTSSASLHYAQRLRAQKRRQEQYKRQFNKAAKKAAGVICNH</sequence>
<feature type="compositionally biased region" description="Polar residues" evidence="1">
    <location>
        <begin position="630"/>
        <end position="640"/>
    </location>
</feature>
<dbReference type="VEuPathDB" id="TriTrypDB:LtaPh_0905100"/>
<feature type="region of interest" description="Disordered" evidence="1">
    <location>
        <begin position="1292"/>
        <end position="1337"/>
    </location>
</feature>
<feature type="region of interest" description="Disordered" evidence="1">
    <location>
        <begin position="1533"/>
        <end position="1575"/>
    </location>
</feature>
<proteinExistence type="predicted"/>
<protein>
    <submittedName>
        <fullName evidence="2">Uncharacterized protein</fullName>
    </submittedName>
</protein>
<feature type="region of interest" description="Disordered" evidence="1">
    <location>
        <begin position="76"/>
        <end position="121"/>
    </location>
</feature>
<name>A0A640K9Q6_LEITA</name>
<dbReference type="EMBL" id="BLBS01000010">
    <property type="protein sequence ID" value="GET86303.1"/>
    <property type="molecule type" value="Genomic_DNA"/>
</dbReference>
<feature type="region of interest" description="Disordered" evidence="1">
    <location>
        <begin position="587"/>
        <end position="648"/>
    </location>
</feature>
<keyword evidence="3" id="KW-1185">Reference proteome</keyword>